<organism evidence="1 2">
    <name type="scientific">Trichinella zimbabwensis</name>
    <dbReference type="NCBI Taxonomy" id="268475"/>
    <lineage>
        <taxon>Eukaryota</taxon>
        <taxon>Metazoa</taxon>
        <taxon>Ecdysozoa</taxon>
        <taxon>Nematoda</taxon>
        <taxon>Enoplea</taxon>
        <taxon>Dorylaimia</taxon>
        <taxon>Trichinellida</taxon>
        <taxon>Trichinellidae</taxon>
        <taxon>Trichinella</taxon>
    </lineage>
</organism>
<evidence type="ECO:0000313" key="1">
    <source>
        <dbReference type="EMBL" id="KRZ12881.1"/>
    </source>
</evidence>
<accession>A0A0V1HQU9</accession>
<dbReference type="EMBL" id="JYDP01000036">
    <property type="protein sequence ID" value="KRZ12881.1"/>
    <property type="molecule type" value="Genomic_DNA"/>
</dbReference>
<gene>
    <name evidence="1" type="ORF">T11_559</name>
</gene>
<comment type="caution">
    <text evidence="1">The sequence shown here is derived from an EMBL/GenBank/DDBJ whole genome shotgun (WGS) entry which is preliminary data.</text>
</comment>
<name>A0A0V1HQU9_9BILA</name>
<sequence>MARAPEVDVSIFENIFQKLALGCCKNFHQLDCISFVSNILCIKLVFPLGSTRRFNKQKRKNKRFNFISKIKLFNIKLDCKLRTLLRNTKPFPCQI</sequence>
<evidence type="ECO:0000313" key="2">
    <source>
        <dbReference type="Proteomes" id="UP000055024"/>
    </source>
</evidence>
<dbReference type="Proteomes" id="UP000055024">
    <property type="component" value="Unassembled WGS sequence"/>
</dbReference>
<protein>
    <submittedName>
        <fullName evidence="1">Uncharacterized protein</fullName>
    </submittedName>
</protein>
<reference evidence="1 2" key="1">
    <citation type="submission" date="2015-01" db="EMBL/GenBank/DDBJ databases">
        <title>Evolution of Trichinella species and genotypes.</title>
        <authorList>
            <person name="Korhonen P.K."/>
            <person name="Edoardo P."/>
            <person name="Giuseppe L.R."/>
            <person name="Gasser R.B."/>
        </authorList>
    </citation>
    <scope>NUCLEOTIDE SEQUENCE [LARGE SCALE GENOMIC DNA]</scope>
    <source>
        <strain evidence="1">ISS1029</strain>
    </source>
</reference>
<proteinExistence type="predicted"/>
<keyword evidence="2" id="KW-1185">Reference proteome</keyword>
<dbReference type="AlphaFoldDB" id="A0A0V1HQU9"/>